<protein>
    <recommendedName>
        <fullName evidence="3">Orn/DAP/Arg decarboxylase 2 N-terminal domain-containing protein</fullName>
    </recommendedName>
</protein>
<feature type="domain" description="Orn/DAP/Arg decarboxylase 2 N-terminal" evidence="3">
    <location>
        <begin position="160"/>
        <end position="407"/>
    </location>
</feature>
<evidence type="ECO:0000256" key="1">
    <source>
        <dbReference type="ARBA" id="ARBA00001933"/>
    </source>
</evidence>
<dbReference type="InterPro" id="IPR022644">
    <property type="entry name" value="De-COase2_N"/>
</dbReference>
<comment type="caution">
    <text evidence="4">The sequence shown here is derived from an EMBL/GenBank/DDBJ whole genome shotgun (WGS) entry which is preliminary data.</text>
</comment>
<dbReference type="SUPFAM" id="SSF51419">
    <property type="entry name" value="PLP-binding barrel"/>
    <property type="match status" value="1"/>
</dbReference>
<gene>
    <name evidence="4" type="ORF">PLOB_00002522</name>
</gene>
<evidence type="ECO:0000313" key="5">
    <source>
        <dbReference type="Proteomes" id="UP001159405"/>
    </source>
</evidence>
<comment type="cofactor">
    <cofactor evidence="1">
        <name>pyridoxal 5'-phosphate</name>
        <dbReference type="ChEBI" id="CHEBI:597326"/>
    </cofactor>
</comment>
<dbReference type="PANTHER" id="PTHR43727">
    <property type="entry name" value="DIAMINOPIMELATE DECARBOXYLASE"/>
    <property type="match status" value="1"/>
</dbReference>
<dbReference type="Pfam" id="PF02784">
    <property type="entry name" value="Orn_Arg_deC_N"/>
    <property type="match status" value="1"/>
</dbReference>
<dbReference type="InterPro" id="IPR009006">
    <property type="entry name" value="Ala_racemase/Decarboxylase_C"/>
</dbReference>
<dbReference type="Gene3D" id="3.20.20.10">
    <property type="entry name" value="Alanine racemase"/>
    <property type="match status" value="1"/>
</dbReference>
<accession>A0ABN8Q640</accession>
<dbReference type="Gene3D" id="2.40.37.10">
    <property type="entry name" value="Lyase, Ornithine Decarboxylase, Chain A, domain 1"/>
    <property type="match status" value="2"/>
</dbReference>
<dbReference type="InterPro" id="IPR022657">
    <property type="entry name" value="De-COase2_CS"/>
</dbReference>
<dbReference type="PANTHER" id="PTHR43727:SF2">
    <property type="entry name" value="GROUP IV DECARBOXYLASE"/>
    <property type="match status" value="1"/>
</dbReference>
<organism evidence="4 5">
    <name type="scientific">Porites lobata</name>
    <dbReference type="NCBI Taxonomy" id="104759"/>
    <lineage>
        <taxon>Eukaryota</taxon>
        <taxon>Metazoa</taxon>
        <taxon>Cnidaria</taxon>
        <taxon>Anthozoa</taxon>
        <taxon>Hexacorallia</taxon>
        <taxon>Scleractinia</taxon>
        <taxon>Fungiina</taxon>
        <taxon>Poritidae</taxon>
        <taxon>Porites</taxon>
    </lineage>
</organism>
<sequence>TIVKDQSFPSHVRKNLPDYKTVIEDPSYASPLFEGNKRERMFDVVGSICMNKDKFAIDQVLNVNPQIGDLCITHDTGAYGGSSMTFNFNAKLQHAEILRRPTENMGSYQTEPATNAINNIKPLLCSEEELRQMASIFQTPFQLYDKESILKGARIFNESFAWTRSLTGMSFKNHFAIKATPTPKILKILNEECGMGMDCCSLGELLLCEKLGIKGEDIIFTSNDTQFEEYRKAFELGAIINLDDFSQIDNLKKALGGIMPEIVSFRFNPGPLCTLPSNEVIGNPAQAKFGLTKAQLFSAYRKCKEYGVKRFGLHTMIKCYCLDVLELAKISQMMFQLAVEIYQQTGVSLEFVDMGGGIGVKYRPEQQTVNLGDLGNRVKDLYEEIVLPCHGLHPLQIKYECGALVTAEHGCLISRVINMKDTYKRFVGLDSSMADLIFQGECEDYRDITIVKDQSFPSHVRKNLPDYKTVIEDPSYASPLFEGNKRERMFDVVGSICMNKDKFAIDQVLNVNPQIGDLCIIHDTGAYGGSSMTFNFNAKLQHAEILRVAPSRYEMIRRPQTYDDHFATMIFP</sequence>
<reference evidence="4 5" key="1">
    <citation type="submission" date="2022-05" db="EMBL/GenBank/DDBJ databases">
        <authorList>
            <consortium name="Genoscope - CEA"/>
            <person name="William W."/>
        </authorList>
    </citation>
    <scope>NUCLEOTIDE SEQUENCE [LARGE SCALE GENOMIC DNA]</scope>
</reference>
<dbReference type="EMBL" id="CALNXK010000109">
    <property type="protein sequence ID" value="CAH3158021.1"/>
    <property type="molecule type" value="Genomic_DNA"/>
</dbReference>
<dbReference type="SUPFAM" id="SSF50621">
    <property type="entry name" value="Alanine racemase C-terminal domain-like"/>
    <property type="match status" value="2"/>
</dbReference>
<dbReference type="PROSITE" id="PS00879">
    <property type="entry name" value="ODR_DC_2_2"/>
    <property type="match status" value="1"/>
</dbReference>
<dbReference type="Proteomes" id="UP001159405">
    <property type="component" value="Unassembled WGS sequence"/>
</dbReference>
<dbReference type="InterPro" id="IPR029066">
    <property type="entry name" value="PLP-binding_barrel"/>
</dbReference>
<feature type="non-terminal residue" evidence="4">
    <location>
        <position position="1"/>
    </location>
</feature>
<evidence type="ECO:0000256" key="2">
    <source>
        <dbReference type="ARBA" id="ARBA00022898"/>
    </source>
</evidence>
<evidence type="ECO:0000259" key="3">
    <source>
        <dbReference type="Pfam" id="PF02784"/>
    </source>
</evidence>
<keyword evidence="5" id="KW-1185">Reference proteome</keyword>
<name>A0ABN8Q640_9CNID</name>
<keyword evidence="2" id="KW-0663">Pyridoxal phosphate</keyword>
<proteinExistence type="predicted"/>
<evidence type="ECO:0000313" key="4">
    <source>
        <dbReference type="EMBL" id="CAH3158021.1"/>
    </source>
</evidence>